<feature type="transmembrane region" description="Helical" evidence="5">
    <location>
        <begin position="151"/>
        <end position="170"/>
    </location>
</feature>
<dbReference type="Gene3D" id="1.20.1250.20">
    <property type="entry name" value="MFS general substrate transporter like domains"/>
    <property type="match status" value="1"/>
</dbReference>
<proteinExistence type="predicted"/>
<feature type="transmembrane region" description="Helical" evidence="5">
    <location>
        <begin position="22"/>
        <end position="43"/>
    </location>
</feature>
<organism evidence="8 9">
    <name type="scientific">Adineta steineri</name>
    <dbReference type="NCBI Taxonomy" id="433720"/>
    <lineage>
        <taxon>Eukaryota</taxon>
        <taxon>Metazoa</taxon>
        <taxon>Spiralia</taxon>
        <taxon>Gnathifera</taxon>
        <taxon>Rotifera</taxon>
        <taxon>Eurotatoria</taxon>
        <taxon>Bdelloidea</taxon>
        <taxon>Adinetida</taxon>
        <taxon>Adinetidae</taxon>
        <taxon>Adineta</taxon>
    </lineage>
</organism>
<evidence type="ECO:0000259" key="6">
    <source>
        <dbReference type="PROSITE" id="PS50850"/>
    </source>
</evidence>
<gene>
    <name evidence="8" type="ORF">OKA104_LOCUS20559</name>
    <name evidence="7" type="ORF">VCS650_LOCUS25543</name>
</gene>
<feature type="transmembrane region" description="Helical" evidence="5">
    <location>
        <begin position="516"/>
        <end position="535"/>
    </location>
</feature>
<evidence type="ECO:0000256" key="3">
    <source>
        <dbReference type="ARBA" id="ARBA00022989"/>
    </source>
</evidence>
<dbReference type="EMBL" id="CAJNON010000329">
    <property type="protein sequence ID" value="CAF1199589.1"/>
    <property type="molecule type" value="Genomic_DNA"/>
</dbReference>
<dbReference type="AlphaFoldDB" id="A0A819DCT6"/>
<name>A0A819DCT6_9BILA</name>
<feature type="transmembrane region" description="Helical" evidence="5">
    <location>
        <begin position="249"/>
        <end position="272"/>
    </location>
</feature>
<feature type="transmembrane region" description="Helical" evidence="5">
    <location>
        <begin position="366"/>
        <end position="385"/>
    </location>
</feature>
<dbReference type="Proteomes" id="UP000663881">
    <property type="component" value="Unassembled WGS sequence"/>
</dbReference>
<reference evidence="8" key="1">
    <citation type="submission" date="2021-02" db="EMBL/GenBank/DDBJ databases">
        <authorList>
            <person name="Nowell W R."/>
        </authorList>
    </citation>
    <scope>NUCLEOTIDE SEQUENCE</scope>
</reference>
<sequence>MASEISLENVLRKCNDLGRYQIIHYIFLNLITIGSGITTYYYVFGVAENSYRCRLPGNIWLDDDQYESKNSTHQYLINQWQKISKCNDYNDTICTSFVYDRNTFGRTFTEEGDFVCQNKLKKTWLSTMYQVGGFVVLLSGYICDRIGRRKMIRILTITLFIVPCFTQLILQTVEMNINTNIDILAKKNDSTIARWHRVFQYNSKLIHGIKISYFRFILLAINQFFSSVDAYPMVFLLLMELTSSSHTSLAGNSALIGFTIGEIIITLFAYIARDWLRLKWIITCYFALILPYLYFVPESPYWLFSKKKYNQLEEYLRKIAQRNGRSDNEWYPLYRKLICDPRLAILSTKHASRTNKEVILQHLPRLAMCAFIGFLTMLLYIKISYGLAAMSDVVSPYWNIIIGAIVEGFGYISASILITTKLGRKHSLILYTLFTCLCVFTIPFTMTSYPIVTIIISQIGKFTISGAVSITWIFIPEIFPTSTRGIANGIFVFSGRIGAILAPVVDVALGSEYIKITFYVYSAFTIIQIILIHFLPETRNRSFHTDEDEENDKVNPIEILNETMNRSIPAILRNNRVDISHTRF</sequence>
<protein>
    <recommendedName>
        <fullName evidence="6">Major facilitator superfamily (MFS) profile domain-containing protein</fullName>
    </recommendedName>
</protein>
<keyword evidence="4 5" id="KW-0472">Membrane</keyword>
<dbReference type="EMBL" id="CAJOAY010001381">
    <property type="protein sequence ID" value="CAF3835423.1"/>
    <property type="molecule type" value="Genomic_DNA"/>
</dbReference>
<evidence type="ECO:0000256" key="5">
    <source>
        <dbReference type="SAM" id="Phobius"/>
    </source>
</evidence>
<dbReference type="PANTHER" id="PTHR24064">
    <property type="entry name" value="SOLUTE CARRIER FAMILY 22 MEMBER"/>
    <property type="match status" value="1"/>
</dbReference>
<dbReference type="InterPro" id="IPR005828">
    <property type="entry name" value="MFS_sugar_transport-like"/>
</dbReference>
<evidence type="ECO:0000256" key="1">
    <source>
        <dbReference type="ARBA" id="ARBA00004141"/>
    </source>
</evidence>
<comment type="subcellular location">
    <subcellularLocation>
        <location evidence="1">Membrane</location>
        <topology evidence="1">Multi-pass membrane protein</topology>
    </subcellularLocation>
</comment>
<dbReference type="Proteomes" id="UP000663891">
    <property type="component" value="Unassembled WGS sequence"/>
</dbReference>
<dbReference type="GO" id="GO:0016020">
    <property type="term" value="C:membrane"/>
    <property type="evidence" value="ECO:0007669"/>
    <property type="project" value="UniProtKB-SubCell"/>
</dbReference>
<keyword evidence="3 5" id="KW-1133">Transmembrane helix</keyword>
<feature type="transmembrane region" description="Helical" evidence="5">
    <location>
        <begin position="486"/>
        <end position="504"/>
    </location>
</feature>
<evidence type="ECO:0000313" key="7">
    <source>
        <dbReference type="EMBL" id="CAF1199589.1"/>
    </source>
</evidence>
<evidence type="ECO:0000313" key="8">
    <source>
        <dbReference type="EMBL" id="CAF3835423.1"/>
    </source>
</evidence>
<comment type="caution">
    <text evidence="8">The sequence shown here is derived from an EMBL/GenBank/DDBJ whole genome shotgun (WGS) entry which is preliminary data.</text>
</comment>
<evidence type="ECO:0000256" key="2">
    <source>
        <dbReference type="ARBA" id="ARBA00022692"/>
    </source>
</evidence>
<dbReference type="PROSITE" id="PS50850">
    <property type="entry name" value="MFS"/>
    <property type="match status" value="1"/>
</dbReference>
<keyword evidence="2 5" id="KW-0812">Transmembrane</keyword>
<evidence type="ECO:0000256" key="4">
    <source>
        <dbReference type="ARBA" id="ARBA00023136"/>
    </source>
</evidence>
<dbReference type="Pfam" id="PF00083">
    <property type="entry name" value="Sugar_tr"/>
    <property type="match status" value="1"/>
</dbReference>
<feature type="transmembrane region" description="Helical" evidence="5">
    <location>
        <begin position="397"/>
        <end position="416"/>
    </location>
</feature>
<dbReference type="OrthoDB" id="2261376at2759"/>
<feature type="transmembrane region" description="Helical" evidence="5">
    <location>
        <begin position="428"/>
        <end position="445"/>
    </location>
</feature>
<dbReference type="GO" id="GO:0022857">
    <property type="term" value="F:transmembrane transporter activity"/>
    <property type="evidence" value="ECO:0007669"/>
    <property type="project" value="InterPro"/>
</dbReference>
<feature type="transmembrane region" description="Helical" evidence="5">
    <location>
        <begin position="278"/>
        <end position="296"/>
    </location>
</feature>
<dbReference type="SUPFAM" id="SSF103473">
    <property type="entry name" value="MFS general substrate transporter"/>
    <property type="match status" value="1"/>
</dbReference>
<feature type="domain" description="Major facilitator superfamily (MFS) profile" evidence="6">
    <location>
        <begin position="29"/>
        <end position="540"/>
    </location>
</feature>
<feature type="transmembrane region" description="Helical" evidence="5">
    <location>
        <begin position="213"/>
        <end position="237"/>
    </location>
</feature>
<evidence type="ECO:0000313" key="9">
    <source>
        <dbReference type="Proteomes" id="UP000663881"/>
    </source>
</evidence>
<dbReference type="InterPro" id="IPR036259">
    <property type="entry name" value="MFS_trans_sf"/>
</dbReference>
<accession>A0A819DCT6</accession>
<dbReference type="InterPro" id="IPR020846">
    <property type="entry name" value="MFS_dom"/>
</dbReference>
<feature type="transmembrane region" description="Helical" evidence="5">
    <location>
        <begin position="451"/>
        <end position="474"/>
    </location>
</feature>